<dbReference type="CDD" id="cd14008">
    <property type="entry name" value="STKc_LKB1_CaMKK"/>
    <property type="match status" value="1"/>
</dbReference>
<reference evidence="4 5" key="1">
    <citation type="journal article" date="2019" name="New Phytol.">
        <title>Comparative genomics reveals unique wood-decay strategies and fruiting body development in the Schizophyllaceae.</title>
        <authorList>
            <person name="Almasi E."/>
            <person name="Sahu N."/>
            <person name="Krizsan K."/>
            <person name="Balint B."/>
            <person name="Kovacs G.M."/>
            <person name="Kiss B."/>
            <person name="Cseklye J."/>
            <person name="Drula E."/>
            <person name="Henrissat B."/>
            <person name="Nagy I."/>
            <person name="Chovatia M."/>
            <person name="Adam C."/>
            <person name="LaButti K."/>
            <person name="Lipzen A."/>
            <person name="Riley R."/>
            <person name="Grigoriev I.V."/>
            <person name="Nagy L.G."/>
        </authorList>
    </citation>
    <scope>NUCLEOTIDE SEQUENCE [LARGE SCALE GENOMIC DNA]</scope>
    <source>
        <strain evidence="4 5">NL-1724</strain>
    </source>
</reference>
<feature type="domain" description="Protein kinase" evidence="3">
    <location>
        <begin position="41"/>
        <end position="400"/>
    </location>
</feature>
<protein>
    <submittedName>
        <fullName evidence="4">Kinase-like domain-containing protein</fullName>
    </submittedName>
</protein>
<dbReference type="GO" id="GO:0004674">
    <property type="term" value="F:protein serine/threonine kinase activity"/>
    <property type="evidence" value="ECO:0007669"/>
    <property type="project" value="InterPro"/>
</dbReference>
<dbReference type="EMBL" id="VDMD01000001">
    <property type="protein sequence ID" value="TRM69331.1"/>
    <property type="molecule type" value="Genomic_DNA"/>
</dbReference>
<sequence>MCSGTNDASASTEALPLRPPLADVLKVSRLADGRRAYNNYIISDETLGTGRHGTVTLGQDGVSGNWVALKCVRRRTRSDRTKMLRRSHQQQSDGTIGSPTPFMGSTEHSARREISILRTTRHQNIVRLFEAIDDTRHDKIYLVMEHVAGGPVQWQTPHDNPQPTLTLSQTRRIMRDIGCGLDYLHHHGIIHRDIKPANIVWSDNRTMAKIVDFGVAFFDASERKAAAKAYAAEDDVAILDDPTLFPPNDLDRLIGTPKFIAPEIIARTGLGASDSSFTLAGDDVDAKTASDEPLRIGKAVDVWALAVTFFCLLFGHTPFNVPHSEMQHAQRNQFVLYQQIREADWLPGETMGVERVPTGGRFPSDKTSEGYMVMTLLDSLLQKDPRERMTLDELRRHPYLLQDIHDPKAWLRATSAAPTVHGPSGAGNKWVKRVSKNLASLLHVSR</sequence>
<dbReference type="AlphaFoldDB" id="A0A550CX23"/>
<feature type="binding site" evidence="1">
    <location>
        <position position="70"/>
    </location>
    <ligand>
        <name>ATP</name>
        <dbReference type="ChEBI" id="CHEBI:30616"/>
    </ligand>
</feature>
<feature type="compositionally biased region" description="Basic residues" evidence="2">
    <location>
        <begin position="77"/>
        <end position="88"/>
    </location>
</feature>
<keyword evidence="1" id="KW-0547">Nucleotide-binding</keyword>
<gene>
    <name evidence="4" type="ORF">BD626DRAFT_392466</name>
</gene>
<dbReference type="PROSITE" id="PS50011">
    <property type="entry name" value="PROTEIN_KINASE_DOM"/>
    <property type="match status" value="1"/>
</dbReference>
<name>A0A550CX23_9AGAR</name>
<dbReference type="Proteomes" id="UP000320762">
    <property type="component" value="Unassembled WGS sequence"/>
</dbReference>
<dbReference type="InterPro" id="IPR011009">
    <property type="entry name" value="Kinase-like_dom_sf"/>
</dbReference>
<dbReference type="GO" id="GO:0005737">
    <property type="term" value="C:cytoplasm"/>
    <property type="evidence" value="ECO:0007669"/>
    <property type="project" value="TreeGrafter"/>
</dbReference>
<evidence type="ECO:0000313" key="5">
    <source>
        <dbReference type="Proteomes" id="UP000320762"/>
    </source>
</evidence>
<accession>A0A550CX23</accession>
<organism evidence="4 5">
    <name type="scientific">Schizophyllum amplum</name>
    <dbReference type="NCBI Taxonomy" id="97359"/>
    <lineage>
        <taxon>Eukaryota</taxon>
        <taxon>Fungi</taxon>
        <taxon>Dikarya</taxon>
        <taxon>Basidiomycota</taxon>
        <taxon>Agaricomycotina</taxon>
        <taxon>Agaricomycetes</taxon>
        <taxon>Agaricomycetidae</taxon>
        <taxon>Agaricales</taxon>
        <taxon>Schizophyllaceae</taxon>
        <taxon>Schizophyllum</taxon>
    </lineage>
</organism>
<dbReference type="Pfam" id="PF00069">
    <property type="entry name" value="Pkinase"/>
    <property type="match status" value="2"/>
</dbReference>
<dbReference type="PROSITE" id="PS00107">
    <property type="entry name" value="PROTEIN_KINASE_ATP"/>
    <property type="match status" value="1"/>
</dbReference>
<evidence type="ECO:0000256" key="1">
    <source>
        <dbReference type="PROSITE-ProRule" id="PRU10141"/>
    </source>
</evidence>
<comment type="caution">
    <text evidence="4">The sequence shown here is derived from an EMBL/GenBank/DDBJ whole genome shotgun (WGS) entry which is preliminary data.</text>
</comment>
<dbReference type="InterPro" id="IPR000719">
    <property type="entry name" value="Prot_kinase_dom"/>
</dbReference>
<dbReference type="InterPro" id="IPR017441">
    <property type="entry name" value="Protein_kinase_ATP_BS"/>
</dbReference>
<dbReference type="Gene3D" id="3.30.200.20">
    <property type="entry name" value="Phosphorylase Kinase, domain 1"/>
    <property type="match status" value="1"/>
</dbReference>
<dbReference type="GO" id="GO:0005524">
    <property type="term" value="F:ATP binding"/>
    <property type="evidence" value="ECO:0007669"/>
    <property type="project" value="UniProtKB-UniRule"/>
</dbReference>
<dbReference type="InterPro" id="IPR045269">
    <property type="entry name" value="Atg1-like"/>
</dbReference>
<keyword evidence="4" id="KW-0808">Transferase</keyword>
<dbReference type="PANTHER" id="PTHR24348">
    <property type="entry name" value="SERINE/THREONINE-PROTEIN KINASE UNC-51-RELATED"/>
    <property type="match status" value="1"/>
</dbReference>
<dbReference type="PANTHER" id="PTHR24348:SF72">
    <property type="entry name" value="SERINE_THREONINE PROTEIN KINASE"/>
    <property type="match status" value="1"/>
</dbReference>
<keyword evidence="4" id="KW-0418">Kinase</keyword>
<feature type="region of interest" description="Disordered" evidence="2">
    <location>
        <begin position="77"/>
        <end position="109"/>
    </location>
</feature>
<dbReference type="SUPFAM" id="SSF56112">
    <property type="entry name" value="Protein kinase-like (PK-like)"/>
    <property type="match status" value="1"/>
</dbReference>
<dbReference type="STRING" id="97359.A0A550CX23"/>
<dbReference type="OrthoDB" id="68483at2759"/>
<dbReference type="GO" id="GO:0010506">
    <property type="term" value="P:regulation of autophagy"/>
    <property type="evidence" value="ECO:0007669"/>
    <property type="project" value="InterPro"/>
</dbReference>
<feature type="compositionally biased region" description="Polar residues" evidence="2">
    <location>
        <begin position="89"/>
        <end position="98"/>
    </location>
</feature>
<proteinExistence type="predicted"/>
<keyword evidence="5" id="KW-1185">Reference proteome</keyword>
<dbReference type="Gene3D" id="1.10.510.10">
    <property type="entry name" value="Transferase(Phosphotransferase) domain 1"/>
    <property type="match status" value="1"/>
</dbReference>
<dbReference type="SMART" id="SM00220">
    <property type="entry name" value="S_TKc"/>
    <property type="match status" value="1"/>
</dbReference>
<evidence type="ECO:0000259" key="3">
    <source>
        <dbReference type="PROSITE" id="PS50011"/>
    </source>
</evidence>
<evidence type="ECO:0000313" key="4">
    <source>
        <dbReference type="EMBL" id="TRM69331.1"/>
    </source>
</evidence>
<evidence type="ECO:0000256" key="2">
    <source>
        <dbReference type="SAM" id="MobiDB-lite"/>
    </source>
</evidence>
<keyword evidence="1" id="KW-0067">ATP-binding</keyword>